<feature type="compositionally biased region" description="Polar residues" evidence="2">
    <location>
        <begin position="252"/>
        <end position="261"/>
    </location>
</feature>
<feature type="coiled-coil region" evidence="1">
    <location>
        <begin position="356"/>
        <end position="420"/>
    </location>
</feature>
<dbReference type="EMBL" id="HBEO01002935">
    <property type="protein sequence ID" value="CAD8468763.1"/>
    <property type="molecule type" value="Transcribed_RNA"/>
</dbReference>
<feature type="compositionally biased region" description="Acidic residues" evidence="2">
    <location>
        <begin position="279"/>
        <end position="298"/>
    </location>
</feature>
<feature type="compositionally biased region" description="Acidic residues" evidence="2">
    <location>
        <begin position="305"/>
        <end position="336"/>
    </location>
</feature>
<keyword evidence="1" id="KW-0175">Coiled coil</keyword>
<evidence type="ECO:0000313" key="3">
    <source>
        <dbReference type="EMBL" id="CAD8468763.1"/>
    </source>
</evidence>
<name>A0A7S0E0Q1_9CRYP</name>
<feature type="region of interest" description="Disordered" evidence="2">
    <location>
        <begin position="126"/>
        <end position="354"/>
    </location>
</feature>
<feature type="compositionally biased region" description="Acidic residues" evidence="2">
    <location>
        <begin position="11"/>
        <end position="23"/>
    </location>
</feature>
<evidence type="ECO:0000256" key="1">
    <source>
        <dbReference type="SAM" id="Coils"/>
    </source>
</evidence>
<feature type="compositionally biased region" description="Acidic residues" evidence="2">
    <location>
        <begin position="144"/>
        <end position="156"/>
    </location>
</feature>
<organism evidence="3">
    <name type="scientific">Hanusia phi</name>
    <dbReference type="NCBI Taxonomy" id="3032"/>
    <lineage>
        <taxon>Eukaryota</taxon>
        <taxon>Cryptophyceae</taxon>
        <taxon>Pyrenomonadales</taxon>
        <taxon>Geminigeraceae</taxon>
        <taxon>Hanusia</taxon>
    </lineage>
</organism>
<sequence>MRLQNKGAEQTDTEVEEIEEECEPTAFNGAENEDIGEGGGEPYRGKDGEMYYRKNGRAYRQDNHKRVGFLATKVRFKMRCYGEGAGGLMTQAECDMPKDLLVQDGQQPVDLDEEARLEAELDYAAQAELDTVEQENQENKLAEELENALLEDEENGPEAQGEAANSTMPTDPQEYESPEPQILPPEDMSGHDGDPEILMPGDDTQTESQAEAYDQGDEAQVTFVSADDMGDGATPDIHADVDNMSMEEETAGQDTHSLSQEVSDEARGYSQDPMAENQQADEDQDLLDNLDAMVEEEAVDHAEEVQQEEEIAQQEQEEGGEMEAQGEEMDQIEQQEEIQAAAEDAAQEPREMTEEEKMILEEINTVKAKIQELEEEYRKKKEDQDRAANPVLKQRFAAALNANMNQREQLQQQVQALEEKLNSGA</sequence>
<protein>
    <submittedName>
        <fullName evidence="3">Uncharacterized protein</fullName>
    </submittedName>
</protein>
<feature type="region of interest" description="Disordered" evidence="2">
    <location>
        <begin position="1"/>
        <end position="48"/>
    </location>
</feature>
<gene>
    <name evidence="3" type="ORF">HPHI1048_LOCUS2087</name>
</gene>
<reference evidence="3" key="1">
    <citation type="submission" date="2021-01" db="EMBL/GenBank/DDBJ databases">
        <authorList>
            <person name="Corre E."/>
            <person name="Pelletier E."/>
            <person name="Niang G."/>
            <person name="Scheremetjew M."/>
            <person name="Finn R."/>
            <person name="Kale V."/>
            <person name="Holt S."/>
            <person name="Cochrane G."/>
            <person name="Meng A."/>
            <person name="Brown T."/>
            <person name="Cohen L."/>
        </authorList>
    </citation>
    <scope>NUCLEOTIDE SEQUENCE</scope>
    <source>
        <strain evidence="3">CCMP325</strain>
    </source>
</reference>
<accession>A0A7S0E0Q1</accession>
<dbReference type="AlphaFoldDB" id="A0A7S0E0Q1"/>
<proteinExistence type="predicted"/>
<evidence type="ECO:0000256" key="2">
    <source>
        <dbReference type="SAM" id="MobiDB-lite"/>
    </source>
</evidence>